<evidence type="ECO:0000256" key="3">
    <source>
        <dbReference type="ARBA" id="ARBA00022989"/>
    </source>
</evidence>
<feature type="transmembrane region" description="Helical" evidence="7">
    <location>
        <begin position="214"/>
        <end position="236"/>
    </location>
</feature>
<dbReference type="InterPro" id="IPR052337">
    <property type="entry name" value="SAT4-like"/>
</dbReference>
<dbReference type="Proteomes" id="UP000799324">
    <property type="component" value="Unassembled WGS sequence"/>
</dbReference>
<evidence type="ECO:0000256" key="6">
    <source>
        <dbReference type="SAM" id="MobiDB-lite"/>
    </source>
</evidence>
<feature type="transmembrane region" description="Helical" evidence="7">
    <location>
        <begin position="181"/>
        <end position="202"/>
    </location>
</feature>
<keyword evidence="3 7" id="KW-1133">Transmembrane helix</keyword>
<feature type="compositionally biased region" description="Gly residues" evidence="6">
    <location>
        <begin position="307"/>
        <end position="320"/>
    </location>
</feature>
<reference evidence="9" key="1">
    <citation type="journal article" date="2020" name="Stud. Mycol.">
        <title>101 Dothideomycetes genomes: a test case for predicting lifestyles and emergence of pathogens.</title>
        <authorList>
            <person name="Haridas S."/>
            <person name="Albert R."/>
            <person name="Binder M."/>
            <person name="Bloem J."/>
            <person name="Labutti K."/>
            <person name="Salamov A."/>
            <person name="Andreopoulos B."/>
            <person name="Baker S."/>
            <person name="Barry K."/>
            <person name="Bills G."/>
            <person name="Bluhm B."/>
            <person name="Cannon C."/>
            <person name="Castanera R."/>
            <person name="Culley D."/>
            <person name="Daum C."/>
            <person name="Ezra D."/>
            <person name="Gonzalez J."/>
            <person name="Henrissat B."/>
            <person name="Kuo A."/>
            <person name="Liang C."/>
            <person name="Lipzen A."/>
            <person name="Lutzoni F."/>
            <person name="Magnuson J."/>
            <person name="Mondo S."/>
            <person name="Nolan M."/>
            <person name="Ohm R."/>
            <person name="Pangilinan J."/>
            <person name="Park H.-J."/>
            <person name="Ramirez L."/>
            <person name="Alfaro M."/>
            <person name="Sun H."/>
            <person name="Tritt A."/>
            <person name="Yoshinaga Y."/>
            <person name="Zwiers L.-H."/>
            <person name="Turgeon B."/>
            <person name="Goodwin S."/>
            <person name="Spatafora J."/>
            <person name="Crous P."/>
            <person name="Grigoriev I."/>
        </authorList>
    </citation>
    <scope>NUCLEOTIDE SEQUENCE</scope>
    <source>
        <strain evidence="9">CBS 122681</strain>
    </source>
</reference>
<sequence>MAEGTDLPVVNRPETTLGIVITFLILAWMAVSLRLFVRFKIGQWGWDDALVFIAGVSTTAGASLTCLLPNYGMGRHFWTLSEEDVVEYFKHIWSTNLTYCASTTFIKLAILVQYLRLFDMQSKTARSLTWAMIVIVSLWGTIFFFLALFACKPIAKNWLWDLPGTCIAWGSKNPDALFATWAAHAASNMSLDFFILILPIPFLKRLRIQGRTRLGLIALFTMGGFVTLVSAARMISLSIKRAGTVPIFDPSWASPAIYITSVLEVKVAIITASVPIWWPFVSSLAMNKILVVNEIEVRTDRRESRNYGGGLAEQGAGLGIDGHPDFDNKGRTSRVSVLGSRDGTGAGDANDVKIVRSTSRHHRSKSSTSSANKGVDIELGTRPSQDSQRSLAHQESLSAISFTSVSPPELTNPLDPPRNEGSAQYSDRYAQAWAVPDFDHKESGSRGNTYTTTVGRAQIPYDHIKALER</sequence>
<feature type="transmembrane region" description="Helical" evidence="7">
    <location>
        <begin position="256"/>
        <end position="278"/>
    </location>
</feature>
<dbReference type="PANTHER" id="PTHR33048:SF47">
    <property type="entry name" value="INTEGRAL MEMBRANE PROTEIN-RELATED"/>
    <property type="match status" value="1"/>
</dbReference>
<feature type="compositionally biased region" description="Polar residues" evidence="6">
    <location>
        <begin position="382"/>
        <end position="406"/>
    </location>
</feature>
<evidence type="ECO:0000256" key="5">
    <source>
        <dbReference type="ARBA" id="ARBA00038359"/>
    </source>
</evidence>
<name>A0A6A6SLN3_9PLEO</name>
<gene>
    <name evidence="9" type="ORF">K491DRAFT_709005</name>
</gene>
<dbReference type="GO" id="GO:0016020">
    <property type="term" value="C:membrane"/>
    <property type="evidence" value="ECO:0007669"/>
    <property type="project" value="UniProtKB-SubCell"/>
</dbReference>
<protein>
    <recommendedName>
        <fullName evidence="8">Rhodopsin domain-containing protein</fullName>
    </recommendedName>
</protein>
<proteinExistence type="inferred from homology"/>
<feature type="transmembrane region" description="Helical" evidence="7">
    <location>
        <begin position="127"/>
        <end position="150"/>
    </location>
</feature>
<keyword evidence="10" id="KW-1185">Reference proteome</keyword>
<feature type="domain" description="Rhodopsin" evidence="8">
    <location>
        <begin position="33"/>
        <end position="282"/>
    </location>
</feature>
<feature type="region of interest" description="Disordered" evidence="6">
    <location>
        <begin position="303"/>
        <end position="424"/>
    </location>
</feature>
<organism evidence="9 10">
    <name type="scientific">Lophiostoma macrostomum CBS 122681</name>
    <dbReference type="NCBI Taxonomy" id="1314788"/>
    <lineage>
        <taxon>Eukaryota</taxon>
        <taxon>Fungi</taxon>
        <taxon>Dikarya</taxon>
        <taxon>Ascomycota</taxon>
        <taxon>Pezizomycotina</taxon>
        <taxon>Dothideomycetes</taxon>
        <taxon>Pleosporomycetidae</taxon>
        <taxon>Pleosporales</taxon>
        <taxon>Lophiostomataceae</taxon>
        <taxon>Lophiostoma</taxon>
    </lineage>
</organism>
<evidence type="ECO:0000256" key="4">
    <source>
        <dbReference type="ARBA" id="ARBA00023136"/>
    </source>
</evidence>
<feature type="transmembrane region" description="Helical" evidence="7">
    <location>
        <begin position="16"/>
        <end position="37"/>
    </location>
</feature>
<keyword evidence="4 7" id="KW-0472">Membrane</keyword>
<evidence type="ECO:0000256" key="2">
    <source>
        <dbReference type="ARBA" id="ARBA00022692"/>
    </source>
</evidence>
<dbReference type="EMBL" id="MU004574">
    <property type="protein sequence ID" value="KAF2647891.1"/>
    <property type="molecule type" value="Genomic_DNA"/>
</dbReference>
<evidence type="ECO:0000313" key="10">
    <source>
        <dbReference type="Proteomes" id="UP000799324"/>
    </source>
</evidence>
<evidence type="ECO:0000259" key="8">
    <source>
        <dbReference type="Pfam" id="PF20684"/>
    </source>
</evidence>
<dbReference type="Pfam" id="PF20684">
    <property type="entry name" value="Fung_rhodopsin"/>
    <property type="match status" value="1"/>
</dbReference>
<accession>A0A6A6SLN3</accession>
<evidence type="ECO:0000256" key="7">
    <source>
        <dbReference type="SAM" id="Phobius"/>
    </source>
</evidence>
<keyword evidence="2 7" id="KW-0812">Transmembrane</keyword>
<feature type="transmembrane region" description="Helical" evidence="7">
    <location>
        <begin position="92"/>
        <end position="115"/>
    </location>
</feature>
<comment type="subcellular location">
    <subcellularLocation>
        <location evidence="1">Membrane</location>
        <topology evidence="1">Multi-pass membrane protein</topology>
    </subcellularLocation>
</comment>
<evidence type="ECO:0000313" key="9">
    <source>
        <dbReference type="EMBL" id="KAF2647891.1"/>
    </source>
</evidence>
<evidence type="ECO:0000256" key="1">
    <source>
        <dbReference type="ARBA" id="ARBA00004141"/>
    </source>
</evidence>
<dbReference type="OrthoDB" id="61113at2759"/>
<comment type="similarity">
    <text evidence="5">Belongs to the SAT4 family.</text>
</comment>
<dbReference type="AlphaFoldDB" id="A0A6A6SLN3"/>
<dbReference type="InterPro" id="IPR049326">
    <property type="entry name" value="Rhodopsin_dom_fungi"/>
</dbReference>
<dbReference type="PANTHER" id="PTHR33048">
    <property type="entry name" value="PTH11-LIKE INTEGRAL MEMBRANE PROTEIN (AFU_ORTHOLOGUE AFUA_5G11245)"/>
    <property type="match status" value="1"/>
</dbReference>
<feature type="transmembrane region" description="Helical" evidence="7">
    <location>
        <begin position="49"/>
        <end position="72"/>
    </location>
</feature>